<proteinExistence type="predicted"/>
<sequence>MAVANQIFNAKLFNVSQTGNVNIGDSVNVGRDFNIKNLGGSIPVGDFSANIQGGANQFIDQDAIDQTR</sequence>
<comment type="caution">
    <text evidence="1">The sequence shown here is derived from an EMBL/GenBank/DDBJ whole genome shotgun (WGS) entry which is preliminary data.</text>
</comment>
<protein>
    <submittedName>
        <fullName evidence="1">Spore germination protein</fullName>
    </submittedName>
</protein>
<keyword evidence="2" id="KW-1185">Reference proteome</keyword>
<dbReference type="Pfam" id="PF10676">
    <property type="entry name" value="gerPA"/>
    <property type="match status" value="1"/>
</dbReference>
<dbReference type="RefSeq" id="WP_380162589.1">
    <property type="nucleotide sequence ID" value="NZ_JBHTNU010000001.1"/>
</dbReference>
<name>A0ABW4C6X1_9BACL</name>
<evidence type="ECO:0000313" key="1">
    <source>
        <dbReference type="EMBL" id="MFD1425696.1"/>
    </source>
</evidence>
<gene>
    <name evidence="1" type="ORF">ACFQ4Y_01935</name>
</gene>
<dbReference type="InterPro" id="IPR019618">
    <property type="entry name" value="Spore_germination_GerPA"/>
</dbReference>
<reference evidence="2" key="1">
    <citation type="journal article" date="2019" name="Int. J. Syst. Evol. Microbiol.">
        <title>The Global Catalogue of Microorganisms (GCM) 10K type strain sequencing project: providing services to taxonomists for standard genome sequencing and annotation.</title>
        <authorList>
            <consortium name="The Broad Institute Genomics Platform"/>
            <consortium name="The Broad Institute Genome Sequencing Center for Infectious Disease"/>
            <person name="Wu L."/>
            <person name="Ma J."/>
        </authorList>
    </citation>
    <scope>NUCLEOTIDE SEQUENCE [LARGE SCALE GENOMIC DNA]</scope>
    <source>
        <strain evidence="2">S1</strain>
    </source>
</reference>
<dbReference type="EMBL" id="JBHTNU010000001">
    <property type="protein sequence ID" value="MFD1425696.1"/>
    <property type="molecule type" value="Genomic_DNA"/>
</dbReference>
<accession>A0ABW4C6X1</accession>
<dbReference type="Proteomes" id="UP001597282">
    <property type="component" value="Unassembled WGS sequence"/>
</dbReference>
<evidence type="ECO:0000313" key="2">
    <source>
        <dbReference type="Proteomes" id="UP001597282"/>
    </source>
</evidence>
<organism evidence="1 2">
    <name type="scientific">Kroppenstedtia sanguinis</name>
    <dbReference type="NCBI Taxonomy" id="1380684"/>
    <lineage>
        <taxon>Bacteria</taxon>
        <taxon>Bacillati</taxon>
        <taxon>Bacillota</taxon>
        <taxon>Bacilli</taxon>
        <taxon>Bacillales</taxon>
        <taxon>Thermoactinomycetaceae</taxon>
        <taxon>Kroppenstedtia</taxon>
    </lineage>
</organism>